<reference evidence="10 11" key="1">
    <citation type="submission" date="2016-02" db="EMBL/GenBank/DDBJ databases">
        <title>Comparison of Clostridium stercorarium subspecies using comparative genomics and transcriptomics.</title>
        <authorList>
            <person name="Schellenberg J."/>
            <person name="Thallinger G."/>
            <person name="Levin D.B."/>
            <person name="Zhang X."/>
            <person name="Alvare G."/>
            <person name="Fristensky B."/>
            <person name="Sparling R."/>
        </authorList>
    </citation>
    <scope>NUCLEOTIDE SEQUENCE [LARGE SCALE GENOMIC DNA]</scope>
    <source>
        <strain evidence="10 11">DSM 2910</strain>
    </source>
</reference>
<dbReference type="EMBL" id="CP014672">
    <property type="protein sequence ID" value="ANW98522.1"/>
    <property type="molecule type" value="Genomic_DNA"/>
</dbReference>
<dbReference type="RefSeq" id="WP_015484964.1">
    <property type="nucleotide sequence ID" value="NZ_CP014672.1"/>
</dbReference>
<dbReference type="NCBIfam" id="NF003359">
    <property type="entry name" value="PRK04424.1"/>
    <property type="match status" value="1"/>
</dbReference>
<dbReference type="InterPro" id="IPR029069">
    <property type="entry name" value="HotDog_dom_sf"/>
</dbReference>
<organism evidence="10 11">
    <name type="scientific">Thermoclostridium stercorarium subsp. thermolacticum DSM 2910</name>
    <dbReference type="NCBI Taxonomy" id="1121336"/>
    <lineage>
        <taxon>Bacteria</taxon>
        <taxon>Bacillati</taxon>
        <taxon>Bacillota</taxon>
        <taxon>Clostridia</taxon>
        <taxon>Eubacteriales</taxon>
        <taxon>Oscillospiraceae</taxon>
        <taxon>Thermoclostridium</taxon>
    </lineage>
</organism>
<evidence type="ECO:0000256" key="8">
    <source>
        <dbReference type="ARBA" id="ARBA00023163"/>
    </source>
</evidence>
<dbReference type="GO" id="GO:0045717">
    <property type="term" value="P:negative regulation of fatty acid biosynthetic process"/>
    <property type="evidence" value="ECO:0007669"/>
    <property type="project" value="InterPro"/>
</dbReference>
<feature type="domain" description="HTH deoR-type" evidence="9">
    <location>
        <begin position="11"/>
        <end position="58"/>
    </location>
</feature>
<keyword evidence="2" id="KW-0444">Lipid biosynthesis</keyword>
<name>A0A1B1YCM5_THEST</name>
<dbReference type="OrthoDB" id="1706183at2"/>
<dbReference type="SUPFAM" id="SSF46785">
    <property type="entry name" value="Winged helix' DNA-binding domain"/>
    <property type="match status" value="1"/>
</dbReference>
<dbReference type="PIRSF" id="PIRSF037733">
    <property type="entry name" value="Transcription_factor_FapR"/>
    <property type="match status" value="1"/>
</dbReference>
<evidence type="ECO:0000313" key="11">
    <source>
        <dbReference type="Proteomes" id="UP000092971"/>
    </source>
</evidence>
<dbReference type="InterPro" id="IPR036388">
    <property type="entry name" value="WH-like_DNA-bd_sf"/>
</dbReference>
<dbReference type="Pfam" id="PF08220">
    <property type="entry name" value="HTH_DeoR"/>
    <property type="match status" value="1"/>
</dbReference>
<dbReference type="GO" id="GO:0006633">
    <property type="term" value="P:fatty acid biosynthetic process"/>
    <property type="evidence" value="ECO:0007669"/>
    <property type="project" value="UniProtKB-KW"/>
</dbReference>
<evidence type="ECO:0000256" key="6">
    <source>
        <dbReference type="ARBA" id="ARBA00023125"/>
    </source>
</evidence>
<evidence type="ECO:0000256" key="4">
    <source>
        <dbReference type="ARBA" id="ARBA00023015"/>
    </source>
</evidence>
<protein>
    <submittedName>
        <fullName evidence="10">Fatty acid biosynthesis transcriptional regulator</fullName>
    </submittedName>
</protein>
<keyword evidence="4" id="KW-0805">Transcription regulation</keyword>
<keyword evidence="5" id="KW-0443">Lipid metabolism</keyword>
<dbReference type="InterPro" id="IPR001034">
    <property type="entry name" value="DeoR_HTH"/>
</dbReference>
<evidence type="ECO:0000259" key="9">
    <source>
        <dbReference type="Pfam" id="PF08220"/>
    </source>
</evidence>
<dbReference type="GO" id="GO:0003700">
    <property type="term" value="F:DNA-binding transcription factor activity"/>
    <property type="evidence" value="ECO:0007669"/>
    <property type="project" value="InterPro"/>
</dbReference>
<evidence type="ECO:0000256" key="1">
    <source>
        <dbReference type="ARBA" id="ARBA00022491"/>
    </source>
</evidence>
<evidence type="ECO:0000313" key="10">
    <source>
        <dbReference type="EMBL" id="ANW98522.1"/>
    </source>
</evidence>
<proteinExistence type="predicted"/>
<dbReference type="Proteomes" id="UP000092971">
    <property type="component" value="Chromosome"/>
</dbReference>
<keyword evidence="8" id="KW-0804">Transcription</keyword>
<dbReference type="InterPro" id="IPR017275">
    <property type="entry name" value="Transcription_factor_FapR"/>
</dbReference>
<keyword evidence="3" id="KW-0276">Fatty acid metabolism</keyword>
<evidence type="ECO:0000256" key="5">
    <source>
        <dbReference type="ARBA" id="ARBA00023098"/>
    </source>
</evidence>
<sequence length="211" mass="23751">MNKSSKAKKERQKKLLEIIKEDPFMTDEDIAEYLDVSVPTVRLDRLELGIPELRQRIREVASLNHQKVRALQADEIIGEIVEIKLGESGISILETTDEMVFSQSKIVRGHYIYSLAESLAIAVIDAEVALVGVANIKYKIPVYAGSKLVAKATVKRARNKSYIVWVFIYHRQQEVFRGKFILVSIDDGKTDGNVNVNNVEALKTENPPGKD</sequence>
<dbReference type="GO" id="GO:0045892">
    <property type="term" value="P:negative regulation of DNA-templated transcription"/>
    <property type="evidence" value="ECO:0007669"/>
    <property type="project" value="InterPro"/>
</dbReference>
<dbReference type="GO" id="GO:0003677">
    <property type="term" value="F:DNA binding"/>
    <property type="evidence" value="ECO:0007669"/>
    <property type="project" value="UniProtKB-KW"/>
</dbReference>
<evidence type="ECO:0000256" key="2">
    <source>
        <dbReference type="ARBA" id="ARBA00022516"/>
    </source>
</evidence>
<keyword evidence="7" id="KW-0275">Fatty acid biosynthesis</keyword>
<evidence type="ECO:0000256" key="3">
    <source>
        <dbReference type="ARBA" id="ARBA00022832"/>
    </source>
</evidence>
<gene>
    <name evidence="10" type="ORF">CSTERTH_05455</name>
</gene>
<keyword evidence="6" id="KW-0238">DNA-binding</keyword>
<dbReference type="InterPro" id="IPR036390">
    <property type="entry name" value="WH_DNA-bd_sf"/>
</dbReference>
<dbReference type="Gene3D" id="1.10.10.10">
    <property type="entry name" value="Winged helix-like DNA-binding domain superfamily/Winged helix DNA-binding domain"/>
    <property type="match status" value="1"/>
</dbReference>
<dbReference type="Gene3D" id="3.10.129.10">
    <property type="entry name" value="Hotdog Thioesterase"/>
    <property type="match status" value="1"/>
</dbReference>
<keyword evidence="1" id="KW-0678">Repressor</keyword>
<dbReference type="SUPFAM" id="SSF54637">
    <property type="entry name" value="Thioesterase/thiol ester dehydrase-isomerase"/>
    <property type="match status" value="1"/>
</dbReference>
<evidence type="ECO:0000256" key="7">
    <source>
        <dbReference type="ARBA" id="ARBA00023160"/>
    </source>
</evidence>
<dbReference type="AlphaFoldDB" id="A0A1B1YCM5"/>
<accession>A0A1B1YCM5</accession>